<evidence type="ECO:0000313" key="4">
    <source>
        <dbReference type="Proteomes" id="UP000321129"/>
    </source>
</evidence>
<feature type="chain" id="PRO_5022772594" evidence="2">
    <location>
        <begin position="22"/>
        <end position="174"/>
    </location>
</feature>
<proteinExistence type="predicted"/>
<dbReference type="PROSITE" id="PS51257">
    <property type="entry name" value="PROKAR_LIPOPROTEIN"/>
    <property type="match status" value="1"/>
</dbReference>
<dbReference type="OrthoDB" id="7426452at2"/>
<dbReference type="Proteomes" id="UP000321129">
    <property type="component" value="Unassembled WGS sequence"/>
</dbReference>
<feature type="region of interest" description="Disordered" evidence="1">
    <location>
        <begin position="24"/>
        <end position="46"/>
    </location>
</feature>
<dbReference type="EMBL" id="VOPY01000002">
    <property type="protein sequence ID" value="TXC68836.1"/>
    <property type="molecule type" value="Genomic_DNA"/>
</dbReference>
<gene>
    <name evidence="3" type="ORF">FSZ31_07660</name>
</gene>
<name>A0A5C6UAB9_9SPHN</name>
<dbReference type="AlphaFoldDB" id="A0A5C6UAB9"/>
<accession>A0A5C6UAB9</accession>
<sequence length="174" mass="17863">MKYFVLAALPLAALVACNVTPADSEPRESVANADQPVQSDAPLAAQPAAQEPIRLRPLTAADLAANPLDGELGCSFVATGGAGALLVASGVVEVGTRINGIVKPGDRVARVDATGDFAQLERGLMLIGDGIEVTLSRGGKRAIASEATHYDATLRVARSDGERHSYAGSWTCGP</sequence>
<keyword evidence="4" id="KW-1185">Reference proteome</keyword>
<dbReference type="RefSeq" id="WP_147122791.1">
    <property type="nucleotide sequence ID" value="NZ_VOPY01000002.1"/>
</dbReference>
<protein>
    <submittedName>
        <fullName evidence="3">Uncharacterized protein</fullName>
    </submittedName>
</protein>
<feature type="signal peptide" evidence="2">
    <location>
        <begin position="1"/>
        <end position="21"/>
    </location>
</feature>
<comment type="caution">
    <text evidence="3">The sequence shown here is derived from an EMBL/GenBank/DDBJ whole genome shotgun (WGS) entry which is preliminary data.</text>
</comment>
<keyword evidence="2" id="KW-0732">Signal</keyword>
<reference evidence="3 4" key="1">
    <citation type="submission" date="2019-08" db="EMBL/GenBank/DDBJ databases">
        <title>Sphingorhabdus soil sp. nov., isolated from arctic soil.</title>
        <authorList>
            <person name="Liu Y."/>
        </authorList>
    </citation>
    <scope>NUCLEOTIDE SEQUENCE [LARGE SCALE GENOMIC DNA]</scope>
    <source>
        <strain evidence="3 4">D-2Q-5-6</strain>
    </source>
</reference>
<organism evidence="3 4">
    <name type="scientific">Flavisphingopyxis soli</name>
    <dbReference type="NCBI Taxonomy" id="2601267"/>
    <lineage>
        <taxon>Bacteria</taxon>
        <taxon>Pseudomonadati</taxon>
        <taxon>Pseudomonadota</taxon>
        <taxon>Alphaproteobacteria</taxon>
        <taxon>Sphingomonadales</taxon>
        <taxon>Sphingopyxidaceae</taxon>
        <taxon>Flavisphingopyxis</taxon>
    </lineage>
</organism>
<evidence type="ECO:0000256" key="2">
    <source>
        <dbReference type="SAM" id="SignalP"/>
    </source>
</evidence>
<evidence type="ECO:0000256" key="1">
    <source>
        <dbReference type="SAM" id="MobiDB-lite"/>
    </source>
</evidence>
<evidence type="ECO:0000313" key="3">
    <source>
        <dbReference type="EMBL" id="TXC68836.1"/>
    </source>
</evidence>